<organism evidence="4 5">
    <name type="scientific">Candidatus Enterococcus myersii</name>
    <dbReference type="NCBI Taxonomy" id="2815322"/>
    <lineage>
        <taxon>Bacteria</taxon>
        <taxon>Bacillati</taxon>
        <taxon>Bacillota</taxon>
        <taxon>Bacilli</taxon>
        <taxon>Lactobacillales</taxon>
        <taxon>Enterococcaceae</taxon>
        <taxon>Enterococcus</taxon>
    </lineage>
</organism>
<evidence type="ECO:0000256" key="1">
    <source>
        <dbReference type="ARBA" id="ARBA00023125"/>
    </source>
</evidence>
<evidence type="ECO:0000256" key="2">
    <source>
        <dbReference type="PROSITE-ProRule" id="PRU00335"/>
    </source>
</evidence>
<comment type="caution">
    <text evidence="4">The sequence shown here is derived from an EMBL/GenBank/DDBJ whole genome shotgun (WGS) entry which is preliminary data.</text>
</comment>
<feature type="DNA-binding region" description="H-T-H motif" evidence="2">
    <location>
        <begin position="32"/>
        <end position="51"/>
    </location>
</feature>
<dbReference type="InterPro" id="IPR050624">
    <property type="entry name" value="HTH-type_Tx_Regulator"/>
</dbReference>
<dbReference type="Pfam" id="PF14278">
    <property type="entry name" value="TetR_C_8"/>
    <property type="match status" value="1"/>
</dbReference>
<dbReference type="InterPro" id="IPR009057">
    <property type="entry name" value="Homeodomain-like_sf"/>
</dbReference>
<dbReference type="Gene3D" id="1.10.357.10">
    <property type="entry name" value="Tetracycline Repressor, domain 2"/>
    <property type="match status" value="1"/>
</dbReference>
<dbReference type="PROSITE" id="PS50977">
    <property type="entry name" value="HTH_TETR_2"/>
    <property type="match status" value="1"/>
</dbReference>
<evidence type="ECO:0000313" key="5">
    <source>
        <dbReference type="Proteomes" id="UP000664256"/>
    </source>
</evidence>
<gene>
    <name evidence="4" type="ORF">JZO76_11785</name>
</gene>
<dbReference type="SUPFAM" id="SSF46689">
    <property type="entry name" value="Homeodomain-like"/>
    <property type="match status" value="1"/>
</dbReference>
<sequence length="196" mass="23238">MNQADRRVRRTKKVLQESLAVLFNEKKLENITIRELTDYADVHRSTFYAHYEDIYALYTEIEDSVIEQLNQLINENFTVDLTQYYQLLFTYVDQNQKFCKMLFSDHAPATFLARLTVLFQSACFKSWQVILQTEYISGELLYLADYQVQGSFMLVRRWSKSDFSFSKEKLIAMIATIDEEISNQLVKKKFSNRLNL</sequence>
<name>A0ABS3H9R4_9ENTE</name>
<evidence type="ECO:0000259" key="3">
    <source>
        <dbReference type="PROSITE" id="PS50977"/>
    </source>
</evidence>
<feature type="domain" description="HTH tetR-type" evidence="3">
    <location>
        <begin position="9"/>
        <end position="69"/>
    </location>
</feature>
<dbReference type="PANTHER" id="PTHR43479:SF7">
    <property type="entry name" value="TETR-FAMILY TRANSCRIPTIONAL REGULATOR"/>
    <property type="match status" value="1"/>
</dbReference>
<dbReference type="Proteomes" id="UP000664256">
    <property type="component" value="Unassembled WGS sequence"/>
</dbReference>
<dbReference type="EMBL" id="JAFLVT010000018">
    <property type="protein sequence ID" value="MBO0450201.1"/>
    <property type="molecule type" value="Genomic_DNA"/>
</dbReference>
<protein>
    <submittedName>
        <fullName evidence="4">TetR/AcrR family transcriptional regulator</fullName>
    </submittedName>
</protein>
<accession>A0ABS3H9R4</accession>
<dbReference type="RefSeq" id="WP_206904742.1">
    <property type="nucleotide sequence ID" value="NZ_JAFLVT010000018.1"/>
</dbReference>
<evidence type="ECO:0000313" key="4">
    <source>
        <dbReference type="EMBL" id="MBO0450201.1"/>
    </source>
</evidence>
<reference evidence="4 5" key="1">
    <citation type="submission" date="2021-03" db="EMBL/GenBank/DDBJ databases">
        <title>Enterococcal diversity collection.</title>
        <authorList>
            <person name="Gilmore M.S."/>
            <person name="Schwartzman J."/>
            <person name="Van Tyne D."/>
            <person name="Martin M."/>
            <person name="Earl A.M."/>
            <person name="Manson A.L."/>
            <person name="Straub T."/>
            <person name="Salamzade R."/>
            <person name="Saavedra J."/>
            <person name="Lebreton F."/>
            <person name="Prichula J."/>
            <person name="Schaufler K."/>
            <person name="Gaca A."/>
            <person name="Sgardioli B."/>
            <person name="Wagenaar J."/>
            <person name="Strong T."/>
        </authorList>
    </citation>
    <scope>NUCLEOTIDE SEQUENCE [LARGE SCALE GENOMIC DNA]</scope>
    <source>
        <strain evidence="4 5">MJM12</strain>
    </source>
</reference>
<keyword evidence="5" id="KW-1185">Reference proteome</keyword>
<proteinExistence type="predicted"/>
<keyword evidence="1 2" id="KW-0238">DNA-binding</keyword>
<dbReference type="InterPro" id="IPR001647">
    <property type="entry name" value="HTH_TetR"/>
</dbReference>
<dbReference type="PANTHER" id="PTHR43479">
    <property type="entry name" value="ACREF/ENVCD OPERON REPRESSOR-RELATED"/>
    <property type="match status" value="1"/>
</dbReference>
<dbReference type="InterPro" id="IPR039532">
    <property type="entry name" value="TetR_C_Firmicutes"/>
</dbReference>